<dbReference type="Proteomes" id="UP000419138">
    <property type="component" value="Unassembled WGS sequence"/>
</dbReference>
<dbReference type="InterPro" id="IPR056947">
    <property type="entry name" value="Pepco_dom"/>
</dbReference>
<sequence>MSEKTADASVPAVESLLFWVDANEQDAGETALDGARALFSRDGGSILRSVPLGPLRRNLADTVDALQQVFAEIAERGGTLPLAEAQLWFQVTSSGGVQLIGGGQVQGARGLTLTFRRPRDDRMDSGGRIGHGHGPRQGGPGWTGG</sequence>
<keyword evidence="4" id="KW-1185">Reference proteome</keyword>
<feature type="region of interest" description="Disordered" evidence="1">
    <location>
        <begin position="117"/>
        <end position="145"/>
    </location>
</feature>
<evidence type="ECO:0000313" key="4">
    <source>
        <dbReference type="Proteomes" id="UP000419138"/>
    </source>
</evidence>
<evidence type="ECO:0000259" key="2">
    <source>
        <dbReference type="Pfam" id="PF24393"/>
    </source>
</evidence>
<dbReference type="Pfam" id="PF24393">
    <property type="entry name" value="Pepco"/>
    <property type="match status" value="1"/>
</dbReference>
<proteinExistence type="predicted"/>
<dbReference type="OrthoDB" id="4271790at2"/>
<feature type="domain" description="Pepco" evidence="2">
    <location>
        <begin position="17"/>
        <end position="117"/>
    </location>
</feature>
<comment type="caution">
    <text evidence="3">The sequence shown here is derived from an EMBL/GenBank/DDBJ whole genome shotgun (WGS) entry which is preliminary data.</text>
</comment>
<reference evidence="3 4" key="1">
    <citation type="submission" date="2019-05" db="EMBL/GenBank/DDBJ databases">
        <title>Comparative genomics and metabolomics analyses of clavulanic acid producing Streptomyces species provides insight into specialized metabolism and evolution of beta-lactam biosynthetic gene clusters.</title>
        <authorList>
            <person name="Moore M.A."/>
            <person name="Cruz-Morales P."/>
            <person name="Barona Gomez F."/>
            <person name="Kapil T."/>
        </authorList>
    </citation>
    <scope>NUCLEOTIDE SEQUENCE [LARGE SCALE GENOMIC DNA]</scope>
    <source>
        <strain evidence="3 4">NRRL 5741</strain>
    </source>
</reference>
<name>A0A646KPS2_STRJU</name>
<gene>
    <name evidence="3" type="ORF">FF041_30400</name>
</gene>
<dbReference type="EMBL" id="VCLA01000191">
    <property type="protein sequence ID" value="MQT04319.1"/>
    <property type="molecule type" value="Genomic_DNA"/>
</dbReference>
<feature type="compositionally biased region" description="Gly residues" evidence="1">
    <location>
        <begin position="135"/>
        <end position="145"/>
    </location>
</feature>
<dbReference type="AlphaFoldDB" id="A0A646KPS2"/>
<evidence type="ECO:0000256" key="1">
    <source>
        <dbReference type="SAM" id="MobiDB-lite"/>
    </source>
</evidence>
<accession>A0A646KPS2</accession>
<dbReference type="RefSeq" id="WP_153525722.1">
    <property type="nucleotide sequence ID" value="NZ_JBEPDZ010000022.1"/>
</dbReference>
<evidence type="ECO:0000313" key="3">
    <source>
        <dbReference type="EMBL" id="MQT04319.1"/>
    </source>
</evidence>
<organism evidence="3 4">
    <name type="scientific">Streptomyces jumonjinensis</name>
    <dbReference type="NCBI Taxonomy" id="1945"/>
    <lineage>
        <taxon>Bacteria</taxon>
        <taxon>Bacillati</taxon>
        <taxon>Actinomycetota</taxon>
        <taxon>Actinomycetes</taxon>
        <taxon>Kitasatosporales</taxon>
        <taxon>Streptomycetaceae</taxon>
        <taxon>Streptomyces</taxon>
    </lineage>
</organism>
<protein>
    <recommendedName>
        <fullName evidence="2">Pepco domain-containing protein</fullName>
    </recommendedName>
</protein>